<feature type="transmembrane region" description="Helical" evidence="1">
    <location>
        <begin position="55"/>
        <end position="73"/>
    </location>
</feature>
<keyword evidence="3" id="KW-1185">Reference proteome</keyword>
<protein>
    <recommendedName>
        <fullName evidence="4">Major facilitator superfamily (MFS) profile domain-containing protein</fullName>
    </recommendedName>
</protein>
<keyword evidence="1" id="KW-1133">Transmembrane helix</keyword>
<reference evidence="2 3" key="1">
    <citation type="submission" date="2016-08" db="EMBL/GenBank/DDBJ databases">
        <title>Novel Firmicute Genomes.</title>
        <authorList>
            <person name="Poppleton D.I."/>
            <person name="Gribaldo S."/>
        </authorList>
    </citation>
    <scope>NUCLEOTIDE SEQUENCE [LARGE SCALE GENOMIC DNA]</scope>
    <source>
        <strain evidence="2 3">RAOx-1</strain>
    </source>
</reference>
<evidence type="ECO:0008006" key="4">
    <source>
        <dbReference type="Google" id="ProtNLM"/>
    </source>
</evidence>
<evidence type="ECO:0000313" key="3">
    <source>
        <dbReference type="Proteomes" id="UP000284219"/>
    </source>
</evidence>
<accession>A0A419SNE3</accession>
<organism evidence="2 3">
    <name type="scientific">Ammoniphilus oxalaticus</name>
    <dbReference type="NCBI Taxonomy" id="66863"/>
    <lineage>
        <taxon>Bacteria</taxon>
        <taxon>Bacillati</taxon>
        <taxon>Bacillota</taxon>
        <taxon>Bacilli</taxon>
        <taxon>Bacillales</taxon>
        <taxon>Paenibacillaceae</taxon>
        <taxon>Aneurinibacillus group</taxon>
        <taxon>Ammoniphilus</taxon>
    </lineage>
</organism>
<dbReference type="RefSeq" id="WP_120188465.1">
    <property type="nucleotide sequence ID" value="NZ_MCHY01000006.1"/>
</dbReference>
<comment type="caution">
    <text evidence="2">The sequence shown here is derived from an EMBL/GenBank/DDBJ whole genome shotgun (WGS) entry which is preliminary data.</text>
</comment>
<name>A0A419SNE3_9BACL</name>
<dbReference type="AlphaFoldDB" id="A0A419SNE3"/>
<keyword evidence="1" id="KW-0472">Membrane</keyword>
<dbReference type="EMBL" id="MCHY01000006">
    <property type="protein sequence ID" value="RKD25787.1"/>
    <property type="molecule type" value="Genomic_DNA"/>
</dbReference>
<dbReference type="Proteomes" id="UP000284219">
    <property type="component" value="Unassembled WGS sequence"/>
</dbReference>
<feature type="transmembrane region" description="Helical" evidence="1">
    <location>
        <begin position="12"/>
        <end position="35"/>
    </location>
</feature>
<evidence type="ECO:0000256" key="1">
    <source>
        <dbReference type="SAM" id="Phobius"/>
    </source>
</evidence>
<keyword evidence="1" id="KW-0812">Transmembrane</keyword>
<sequence>MTILTRFSGVVLIRASAIASILIGLMYMPAVFKFYGSVMGLGLESYGILAITEWWGTYAVGGGVGILLGSFLANKLGVSNTARRISLAAALISMFLLIVAQLPPLFWWMFVATAVFSWPSALGCSLHFFLLLFALWGAIAIIYSIEREIL</sequence>
<evidence type="ECO:0000313" key="2">
    <source>
        <dbReference type="EMBL" id="RKD25787.1"/>
    </source>
</evidence>
<feature type="transmembrane region" description="Helical" evidence="1">
    <location>
        <begin position="85"/>
        <end position="106"/>
    </location>
</feature>
<feature type="transmembrane region" description="Helical" evidence="1">
    <location>
        <begin position="126"/>
        <end position="145"/>
    </location>
</feature>
<proteinExistence type="predicted"/>
<gene>
    <name evidence="2" type="ORF">BEP19_02275</name>
</gene>
<dbReference type="OrthoDB" id="2679401at2"/>